<organism evidence="2 3">
    <name type="scientific">Citricoccus parietis</name>
    <dbReference type="NCBI Taxonomy" id="592307"/>
    <lineage>
        <taxon>Bacteria</taxon>
        <taxon>Bacillati</taxon>
        <taxon>Actinomycetota</taxon>
        <taxon>Actinomycetes</taxon>
        <taxon>Micrococcales</taxon>
        <taxon>Micrococcaceae</taxon>
        <taxon>Citricoccus</taxon>
    </lineage>
</organism>
<evidence type="ECO:0000313" key="3">
    <source>
        <dbReference type="Proteomes" id="UP001589575"/>
    </source>
</evidence>
<comment type="caution">
    <text evidence="2">The sequence shown here is derived from an EMBL/GenBank/DDBJ whole genome shotgun (WGS) entry which is preliminary data.</text>
</comment>
<accession>A0ABV5FWH6</accession>
<proteinExistence type="predicted"/>
<feature type="region of interest" description="Disordered" evidence="1">
    <location>
        <begin position="116"/>
        <end position="143"/>
    </location>
</feature>
<evidence type="ECO:0000256" key="1">
    <source>
        <dbReference type="SAM" id="MobiDB-lite"/>
    </source>
</evidence>
<dbReference type="Proteomes" id="UP001589575">
    <property type="component" value="Unassembled WGS sequence"/>
</dbReference>
<reference evidence="2 3" key="1">
    <citation type="submission" date="2024-09" db="EMBL/GenBank/DDBJ databases">
        <authorList>
            <person name="Sun Q."/>
            <person name="Mori K."/>
        </authorList>
    </citation>
    <scope>NUCLEOTIDE SEQUENCE [LARGE SCALE GENOMIC DNA]</scope>
    <source>
        <strain evidence="2 3">CCM 7609</strain>
    </source>
</reference>
<gene>
    <name evidence="2" type="ORF">ACFFX0_07440</name>
</gene>
<name>A0ABV5FWH6_9MICC</name>
<dbReference type="EMBL" id="JBHMFI010000001">
    <property type="protein sequence ID" value="MFB9071032.1"/>
    <property type="molecule type" value="Genomic_DNA"/>
</dbReference>
<sequence length="216" mass="22901">MTDAVGLTQLLITSRNVVQPVGGPDTYTVVRSRLPSVGYVSAPLTVITGSPSNSPMVLKVGPGDSMMNGLGRATAVRVRRPATAPATAVMRRRRRPAWARRVQALRSVASLRWGASAGGWSADGVTEPGTSDGDDGGCPVSDTSGHLFFTKTAPGRWVQRAAGRGVRPAARAALVFVHSRGSARGVWRGTQCPCAPRVNRWIHCGHGQGSPIRWWT</sequence>
<evidence type="ECO:0000313" key="2">
    <source>
        <dbReference type="EMBL" id="MFB9071032.1"/>
    </source>
</evidence>
<keyword evidence="3" id="KW-1185">Reference proteome</keyword>
<protein>
    <submittedName>
        <fullName evidence="2">Uncharacterized protein</fullName>
    </submittedName>
</protein>